<dbReference type="EMBL" id="MCIA01000016">
    <property type="protein sequence ID" value="RKD31745.1"/>
    <property type="molecule type" value="Genomic_DNA"/>
</dbReference>
<reference evidence="4 5" key="1">
    <citation type="submission" date="2016-08" db="EMBL/GenBank/DDBJ databases">
        <title>A new outlook on sporulation: Clostridium algidixylanolyticum.</title>
        <authorList>
            <person name="Poppleton D.I."/>
            <person name="Gribaldo S."/>
        </authorList>
    </citation>
    <scope>NUCLEOTIDE SEQUENCE [LARGE SCALE GENOMIC DNA]</scope>
    <source>
        <strain evidence="4 5">SPL73</strain>
    </source>
</reference>
<evidence type="ECO:0000256" key="2">
    <source>
        <dbReference type="RuleBase" id="RU004011"/>
    </source>
</evidence>
<dbReference type="InterPro" id="IPR034907">
    <property type="entry name" value="NDK-like_dom"/>
</dbReference>
<dbReference type="Proteomes" id="UP000284277">
    <property type="component" value="Unassembled WGS sequence"/>
</dbReference>
<comment type="caution">
    <text evidence="4">The sequence shown here is derived from an EMBL/GenBank/DDBJ whole genome shotgun (WGS) entry which is preliminary data.</text>
</comment>
<dbReference type="InterPro" id="IPR001564">
    <property type="entry name" value="Nucleoside_diP_kinase"/>
</dbReference>
<feature type="domain" description="Nucleoside diphosphate kinase-like" evidence="3">
    <location>
        <begin position="33"/>
        <end position="182"/>
    </location>
</feature>
<organism evidence="4 5">
    <name type="scientific">Lacrimispora algidixylanolytica</name>
    <dbReference type="NCBI Taxonomy" id="94868"/>
    <lineage>
        <taxon>Bacteria</taxon>
        <taxon>Bacillati</taxon>
        <taxon>Bacillota</taxon>
        <taxon>Clostridia</taxon>
        <taxon>Lachnospirales</taxon>
        <taxon>Lachnospiraceae</taxon>
        <taxon>Lacrimispora</taxon>
    </lineage>
</organism>
<dbReference type="SUPFAM" id="SSF54919">
    <property type="entry name" value="Nucleoside diphosphate kinase, NDK"/>
    <property type="match status" value="1"/>
</dbReference>
<dbReference type="OrthoDB" id="9801161at2"/>
<evidence type="ECO:0000313" key="4">
    <source>
        <dbReference type="EMBL" id="RKD31745.1"/>
    </source>
</evidence>
<dbReference type="PRINTS" id="PR01243">
    <property type="entry name" value="NUCDPKINASE"/>
</dbReference>
<proteinExistence type="inferred from homology"/>
<dbReference type="RefSeq" id="WP_120196906.1">
    <property type="nucleotide sequence ID" value="NZ_MCIA01000016.1"/>
</dbReference>
<protein>
    <recommendedName>
        <fullName evidence="3">Nucleoside diphosphate kinase-like domain-containing protein</fullName>
    </recommendedName>
</protein>
<evidence type="ECO:0000313" key="5">
    <source>
        <dbReference type="Proteomes" id="UP000284277"/>
    </source>
</evidence>
<comment type="similarity">
    <text evidence="1 2">Belongs to the NDK family.</text>
</comment>
<dbReference type="GO" id="GO:0006228">
    <property type="term" value="P:UTP biosynthetic process"/>
    <property type="evidence" value="ECO:0007669"/>
    <property type="project" value="InterPro"/>
</dbReference>
<keyword evidence="5" id="KW-1185">Reference proteome</keyword>
<evidence type="ECO:0000256" key="1">
    <source>
        <dbReference type="PROSITE-ProRule" id="PRU00706"/>
    </source>
</evidence>
<dbReference type="InterPro" id="IPR036850">
    <property type="entry name" value="NDK-like_dom_sf"/>
</dbReference>
<accession>A0A419T2Q2</accession>
<gene>
    <name evidence="4" type="ORF">BET01_19690</name>
</gene>
<dbReference type="GO" id="GO:0006241">
    <property type="term" value="P:CTP biosynthetic process"/>
    <property type="evidence" value="ECO:0007669"/>
    <property type="project" value="InterPro"/>
</dbReference>
<dbReference type="GO" id="GO:0004550">
    <property type="term" value="F:nucleoside diphosphate kinase activity"/>
    <property type="evidence" value="ECO:0007669"/>
    <property type="project" value="InterPro"/>
</dbReference>
<dbReference type="AlphaFoldDB" id="A0A419T2Q2"/>
<dbReference type="Pfam" id="PF00334">
    <property type="entry name" value="NDK"/>
    <property type="match status" value="1"/>
</dbReference>
<sequence length="317" mass="36869">MSNAFNLKELAEKFDDAQYSMPTHYFSKQELLQEYTFMIITPDAIQRGLVQQIMDFLHDNIEFDIKLLNTCKVSTRQLELLYKHAFKRMFIKGELVYWWLLQESWSIGPCAALLLHSSNCNSKPLIESLLELKGSYHGKGEKTVRALFNSTSMIMNVIHSSDDPYNMIREASIFFNDSDLYNVIEHPGSKNIEVEVLNYQFTLTNQHSSANDIVSIVRLRTYATIAMNFKYALDKTTEKIDLLISSNTYYEFINKVSDSYPNLLHLFMIAYALSGKTDIPISDLEELFDTKDMLLSRWEKVVIKNTLLQSIWSEYYN</sequence>
<name>A0A419T2Q2_9FIRM</name>
<dbReference type="GO" id="GO:0006183">
    <property type="term" value="P:GTP biosynthetic process"/>
    <property type="evidence" value="ECO:0007669"/>
    <property type="project" value="InterPro"/>
</dbReference>
<dbReference type="PROSITE" id="PS51374">
    <property type="entry name" value="NDPK_LIKE"/>
    <property type="match status" value="1"/>
</dbReference>
<evidence type="ECO:0000259" key="3">
    <source>
        <dbReference type="SMART" id="SM00562"/>
    </source>
</evidence>
<comment type="caution">
    <text evidence="1">Lacks conserved residue(s) required for the propagation of feature annotation.</text>
</comment>
<dbReference type="SMART" id="SM00562">
    <property type="entry name" value="NDK"/>
    <property type="match status" value="1"/>
</dbReference>
<dbReference type="Gene3D" id="3.30.70.141">
    <property type="entry name" value="Nucleoside diphosphate kinase-like domain"/>
    <property type="match status" value="1"/>
</dbReference>